<protein>
    <submittedName>
        <fullName evidence="2">Uncharacterized protein</fullName>
    </submittedName>
</protein>
<evidence type="ECO:0000313" key="2">
    <source>
        <dbReference type="EMBL" id="SFD67937.1"/>
    </source>
</evidence>
<keyword evidence="3" id="KW-1185">Reference proteome</keyword>
<evidence type="ECO:0000313" key="3">
    <source>
        <dbReference type="Proteomes" id="UP000198716"/>
    </source>
</evidence>
<name>A0A1I1UB20_9ACTN</name>
<organism evidence="2 3">
    <name type="scientific">Actinopolyspora alba</name>
    <dbReference type="NCBI Taxonomy" id="673379"/>
    <lineage>
        <taxon>Bacteria</taxon>
        <taxon>Bacillati</taxon>
        <taxon>Actinomycetota</taxon>
        <taxon>Actinomycetes</taxon>
        <taxon>Actinopolysporales</taxon>
        <taxon>Actinopolysporaceae</taxon>
        <taxon>Actinopolyspora</taxon>
        <taxon>Actinopolyspora alba group</taxon>
    </lineage>
</organism>
<dbReference type="EMBL" id="FOMZ01000002">
    <property type="protein sequence ID" value="SFD67937.1"/>
    <property type="molecule type" value="Genomic_DNA"/>
</dbReference>
<proteinExistence type="predicted"/>
<reference evidence="3" key="1">
    <citation type="submission" date="2016-10" db="EMBL/GenBank/DDBJ databases">
        <authorList>
            <person name="Varghese N."/>
            <person name="Submissions S."/>
        </authorList>
    </citation>
    <scope>NUCLEOTIDE SEQUENCE [LARGE SCALE GENOMIC DNA]</scope>
    <source>
        <strain evidence="3">DSM 45004</strain>
    </source>
</reference>
<dbReference type="Proteomes" id="UP000198716">
    <property type="component" value="Unassembled WGS sequence"/>
</dbReference>
<gene>
    <name evidence="2" type="ORF">SAMN04487819_10247</name>
</gene>
<dbReference type="AlphaFoldDB" id="A0A1I1UB20"/>
<sequence length="73" mass="7751">MRRIAPRGAWRSNRADTDKRSVSALGPVTAVPIGSPERATDGKISLRPALSERAGNLGQEAAKVTSRPASRQV</sequence>
<evidence type="ECO:0000256" key="1">
    <source>
        <dbReference type="SAM" id="MobiDB-lite"/>
    </source>
</evidence>
<accession>A0A1I1UB20</accession>
<feature type="region of interest" description="Disordered" evidence="1">
    <location>
        <begin position="1"/>
        <end position="73"/>
    </location>
</feature>